<keyword evidence="10" id="KW-0560">Oxidoreductase</keyword>
<keyword evidence="11" id="KW-0186">Copper</keyword>
<evidence type="ECO:0000256" key="3">
    <source>
        <dbReference type="ARBA" id="ARBA00010609"/>
    </source>
</evidence>
<dbReference type="GO" id="GO:0016491">
    <property type="term" value="F:oxidoreductase activity"/>
    <property type="evidence" value="ECO:0000318"/>
    <property type="project" value="GO_Central"/>
</dbReference>
<dbReference type="InterPro" id="IPR008972">
    <property type="entry name" value="Cupredoxin"/>
</dbReference>
<evidence type="ECO:0000256" key="10">
    <source>
        <dbReference type="ARBA" id="ARBA00023002"/>
    </source>
</evidence>
<feature type="domain" description="Plastocyanin-like" evidence="15">
    <location>
        <begin position="169"/>
        <end position="327"/>
    </location>
</feature>
<dbReference type="InterPro" id="IPR033138">
    <property type="entry name" value="Cu_oxidase_CS"/>
</dbReference>
<keyword evidence="7" id="KW-0964">Secreted</keyword>
<gene>
    <name evidence="18" type="ORF">POPTR_001G454700</name>
</gene>
<feature type="chain" id="PRO_5014373231" description="L-ascorbate oxidase" evidence="14">
    <location>
        <begin position="33"/>
        <end position="573"/>
    </location>
</feature>
<feature type="domain" description="Plastocyanin-like" evidence="16">
    <location>
        <begin position="413"/>
        <end position="549"/>
    </location>
</feature>
<evidence type="ECO:0000259" key="17">
    <source>
        <dbReference type="Pfam" id="PF07732"/>
    </source>
</evidence>
<keyword evidence="9" id="KW-0677">Repeat</keyword>
<organism evidence="18 19">
    <name type="scientific">Populus trichocarpa</name>
    <name type="common">Western balsam poplar</name>
    <name type="synonym">Populus balsamifera subsp. trichocarpa</name>
    <dbReference type="NCBI Taxonomy" id="3694"/>
    <lineage>
        <taxon>Eukaryota</taxon>
        <taxon>Viridiplantae</taxon>
        <taxon>Streptophyta</taxon>
        <taxon>Embryophyta</taxon>
        <taxon>Tracheophyta</taxon>
        <taxon>Spermatophyta</taxon>
        <taxon>Magnoliopsida</taxon>
        <taxon>eudicotyledons</taxon>
        <taxon>Gunneridae</taxon>
        <taxon>Pentapetalae</taxon>
        <taxon>rosids</taxon>
        <taxon>fabids</taxon>
        <taxon>Malpighiales</taxon>
        <taxon>Salicaceae</taxon>
        <taxon>Saliceae</taxon>
        <taxon>Populus</taxon>
    </lineage>
</organism>
<evidence type="ECO:0000256" key="14">
    <source>
        <dbReference type="SAM" id="SignalP"/>
    </source>
</evidence>
<dbReference type="InParanoid" id="A0A2K2CDN5"/>
<evidence type="ECO:0000256" key="8">
    <source>
        <dbReference type="ARBA" id="ARBA00022723"/>
    </source>
</evidence>
<evidence type="ECO:0000259" key="16">
    <source>
        <dbReference type="Pfam" id="PF07731"/>
    </source>
</evidence>
<evidence type="ECO:0000313" key="19">
    <source>
        <dbReference type="Proteomes" id="UP000006729"/>
    </source>
</evidence>
<dbReference type="SUPFAM" id="SSF49503">
    <property type="entry name" value="Cupredoxins"/>
    <property type="match status" value="3"/>
</dbReference>
<dbReference type="PANTHER" id="PTHR11709:SF237">
    <property type="entry name" value="L-ASCORBATE OXIDASE"/>
    <property type="match status" value="1"/>
</dbReference>
<dbReference type="InterPro" id="IPR011707">
    <property type="entry name" value="Cu-oxidase-like_N"/>
</dbReference>
<dbReference type="InterPro" id="IPR001117">
    <property type="entry name" value="Cu-oxidase_2nd"/>
</dbReference>
<comment type="subcellular location">
    <subcellularLocation>
        <location evidence="2">Secreted</location>
    </subcellularLocation>
</comment>
<dbReference type="EMBL" id="CM009290">
    <property type="protein sequence ID" value="PNT60141.1"/>
    <property type="molecule type" value="Genomic_DNA"/>
</dbReference>
<reference evidence="18 19" key="1">
    <citation type="journal article" date="2006" name="Science">
        <title>The genome of black cottonwood, Populus trichocarpa (Torr. &amp; Gray).</title>
        <authorList>
            <person name="Tuskan G.A."/>
            <person name="Difazio S."/>
            <person name="Jansson S."/>
            <person name="Bohlmann J."/>
            <person name="Grigoriev I."/>
            <person name="Hellsten U."/>
            <person name="Putnam N."/>
            <person name="Ralph S."/>
            <person name="Rombauts S."/>
            <person name="Salamov A."/>
            <person name="Schein J."/>
            <person name="Sterck L."/>
            <person name="Aerts A."/>
            <person name="Bhalerao R.R."/>
            <person name="Bhalerao R.P."/>
            <person name="Blaudez D."/>
            <person name="Boerjan W."/>
            <person name="Brun A."/>
            <person name="Brunner A."/>
            <person name="Busov V."/>
            <person name="Campbell M."/>
            <person name="Carlson J."/>
            <person name="Chalot M."/>
            <person name="Chapman J."/>
            <person name="Chen G.L."/>
            <person name="Cooper D."/>
            <person name="Coutinho P.M."/>
            <person name="Couturier J."/>
            <person name="Covert S."/>
            <person name="Cronk Q."/>
            <person name="Cunningham R."/>
            <person name="Davis J."/>
            <person name="Degroeve S."/>
            <person name="Dejardin A."/>
            <person name="Depamphilis C."/>
            <person name="Detter J."/>
            <person name="Dirks B."/>
            <person name="Dubchak I."/>
            <person name="Duplessis S."/>
            <person name="Ehlting J."/>
            <person name="Ellis B."/>
            <person name="Gendler K."/>
            <person name="Goodstein D."/>
            <person name="Gribskov M."/>
            <person name="Grimwood J."/>
            <person name="Groover A."/>
            <person name="Gunter L."/>
            <person name="Hamberger B."/>
            <person name="Heinze B."/>
            <person name="Helariutta Y."/>
            <person name="Henrissat B."/>
            <person name="Holligan D."/>
            <person name="Holt R."/>
            <person name="Huang W."/>
            <person name="Islam-Faridi N."/>
            <person name="Jones S."/>
            <person name="Jones-Rhoades M."/>
            <person name="Jorgensen R."/>
            <person name="Joshi C."/>
            <person name="Kangasjarvi J."/>
            <person name="Karlsson J."/>
            <person name="Kelleher C."/>
            <person name="Kirkpatrick R."/>
            <person name="Kirst M."/>
            <person name="Kohler A."/>
            <person name="Kalluri U."/>
            <person name="Larimer F."/>
            <person name="Leebens-Mack J."/>
            <person name="Leple J.C."/>
            <person name="Locascio P."/>
            <person name="Lou Y."/>
            <person name="Lucas S."/>
            <person name="Martin F."/>
            <person name="Montanini B."/>
            <person name="Napoli C."/>
            <person name="Nelson D.R."/>
            <person name="Nelson C."/>
            <person name="Nieminen K."/>
            <person name="Nilsson O."/>
            <person name="Pereda V."/>
            <person name="Peter G."/>
            <person name="Philippe R."/>
            <person name="Pilate G."/>
            <person name="Poliakov A."/>
            <person name="Razumovskaya J."/>
            <person name="Richardson P."/>
            <person name="Rinaldi C."/>
            <person name="Ritland K."/>
            <person name="Rouze P."/>
            <person name="Ryaboy D."/>
            <person name="Schmutz J."/>
            <person name="Schrader J."/>
            <person name="Segerman B."/>
            <person name="Shin H."/>
            <person name="Siddiqui A."/>
            <person name="Sterky F."/>
            <person name="Terry A."/>
            <person name="Tsai C.J."/>
            <person name="Uberbacher E."/>
            <person name="Unneberg P."/>
            <person name="Vahala J."/>
            <person name="Wall K."/>
            <person name="Wessler S."/>
            <person name="Yang G."/>
            <person name="Yin T."/>
            <person name="Douglas C."/>
            <person name="Marra M."/>
            <person name="Sandberg G."/>
            <person name="Van de Peer Y."/>
            <person name="Rokhsar D."/>
        </authorList>
    </citation>
    <scope>NUCLEOTIDE SEQUENCE [LARGE SCALE GENOMIC DNA]</scope>
    <source>
        <strain evidence="19">cv. Nisqually</strain>
    </source>
</reference>
<evidence type="ECO:0000256" key="11">
    <source>
        <dbReference type="ARBA" id="ARBA00023008"/>
    </source>
</evidence>
<dbReference type="InterPro" id="IPR011706">
    <property type="entry name" value="Cu-oxidase_C"/>
</dbReference>
<comment type="subunit">
    <text evidence="4">Dimer.</text>
</comment>
<dbReference type="EC" id="1.10.3.3" evidence="5"/>
<name>A0A2K2CDN5_POPTR</name>
<dbReference type="InterPro" id="IPR045087">
    <property type="entry name" value="Cu-oxidase_fam"/>
</dbReference>
<evidence type="ECO:0000313" key="18">
    <source>
        <dbReference type="EMBL" id="PNT60141.1"/>
    </source>
</evidence>
<dbReference type="NCBIfam" id="TIGR03388">
    <property type="entry name" value="ascorbase"/>
    <property type="match status" value="1"/>
</dbReference>
<proteinExistence type="inferred from homology"/>
<evidence type="ECO:0000256" key="4">
    <source>
        <dbReference type="ARBA" id="ARBA00011473"/>
    </source>
</evidence>
<evidence type="ECO:0000256" key="13">
    <source>
        <dbReference type="ARBA" id="ARBA00048908"/>
    </source>
</evidence>
<dbReference type="PROSITE" id="PS00079">
    <property type="entry name" value="MULTICOPPER_OXIDASE1"/>
    <property type="match status" value="1"/>
</dbReference>
<evidence type="ECO:0000256" key="12">
    <source>
        <dbReference type="ARBA" id="ARBA00023180"/>
    </source>
</evidence>
<feature type="signal peptide" evidence="14">
    <location>
        <begin position="1"/>
        <end position="32"/>
    </location>
</feature>
<keyword evidence="8" id="KW-0479">Metal-binding</keyword>
<dbReference type="InterPro" id="IPR002355">
    <property type="entry name" value="Cu_oxidase_Cu_BS"/>
</dbReference>
<comment type="catalytic activity">
    <reaction evidence="13">
        <text>4 L-ascorbate + O2 = 4 monodehydro-L-ascorbate radical + 2 H2O</text>
        <dbReference type="Rhea" id="RHEA:30243"/>
        <dbReference type="ChEBI" id="CHEBI:15377"/>
        <dbReference type="ChEBI" id="CHEBI:15379"/>
        <dbReference type="ChEBI" id="CHEBI:38290"/>
        <dbReference type="ChEBI" id="CHEBI:59513"/>
        <dbReference type="EC" id="1.10.3.3"/>
    </reaction>
</comment>
<evidence type="ECO:0000256" key="9">
    <source>
        <dbReference type="ARBA" id="ARBA00022737"/>
    </source>
</evidence>
<dbReference type="PROSITE" id="PS00080">
    <property type="entry name" value="MULTICOPPER_OXIDASE2"/>
    <property type="match status" value="1"/>
</dbReference>
<feature type="domain" description="Plastocyanin-like" evidence="17">
    <location>
        <begin position="41"/>
        <end position="154"/>
    </location>
</feature>
<keyword evidence="19" id="KW-1185">Reference proteome</keyword>
<dbReference type="GO" id="GO:0005507">
    <property type="term" value="F:copper ion binding"/>
    <property type="evidence" value="ECO:0007669"/>
    <property type="project" value="InterPro"/>
</dbReference>
<comment type="similarity">
    <text evidence="3">Belongs to the multicopper oxidase family.</text>
</comment>
<dbReference type="Proteomes" id="UP000006729">
    <property type="component" value="Chromosome 1"/>
</dbReference>
<evidence type="ECO:0000256" key="7">
    <source>
        <dbReference type="ARBA" id="ARBA00022525"/>
    </source>
</evidence>
<evidence type="ECO:0000256" key="1">
    <source>
        <dbReference type="ARBA" id="ARBA00001935"/>
    </source>
</evidence>
<dbReference type="STRING" id="3694.A0A2K2CDN5"/>
<dbReference type="InterPro" id="IPR017760">
    <property type="entry name" value="L-ascorbate_oxidase_pln"/>
</dbReference>
<dbReference type="PANTHER" id="PTHR11709">
    <property type="entry name" value="MULTI-COPPER OXIDASE"/>
    <property type="match status" value="1"/>
</dbReference>
<dbReference type="AlphaFoldDB" id="A0A2K2CDN5"/>
<dbReference type="FunFam" id="2.60.40.420:FF:000045">
    <property type="entry name" value="Laccase 2"/>
    <property type="match status" value="1"/>
</dbReference>
<comment type="cofactor">
    <cofactor evidence="1">
        <name>Cu cation</name>
        <dbReference type="ChEBI" id="CHEBI:23378"/>
    </cofactor>
</comment>
<dbReference type="Pfam" id="PF07731">
    <property type="entry name" value="Cu-oxidase_2"/>
    <property type="match status" value="1"/>
</dbReference>
<sequence>MARLSHSIAILTKLQVSCIFILLTKVIPNVEARTHNLTWKVTYEYKYLDCFKKLAIAINGQTPGPHINATRGDTIIVTVLNNLLMENVAIHWHGIRQLGNGWNDGTDSVNQCAAMPGGYFTYQFVVDQAGTYMYHSHYGMQKSSGLYGLITVNPLLGEETPYHYEDREIILSDWYHDSAYEHAVKLSSKPYVWIGEPQSLLINGRGRYQCELLGVSNRDRCNGSSTECTPDVVKVKPEQTYRFRIASLTSLSALSFQIEGHKMTVVETDGVHVVPFVTDNLYIYSGETYSVLVTTDQNHSRNYGISINVIARKPETPNGFAILNYEPNPLDAQHLPQPPPGPLWNDTDSQRNQSLAIKGLRGYVPAPPKTADKVLHLLNTQNTVNGYKVWAVNNVSHALPDTPYLVALKLNIPDVFDPTPAPEDYDHSYNIYEIPENTNATTSTSIYRLPFNKTVDIILQNAKGMGGDSETHPWHLHGHNFWVLGFGKGKFNPSTASLNLENPIMKNTVPLFPYGWTALRFRTDNPGIWLFHCHIEAHFYLGMLVLFESGSDMVTKPPQQNMGCGKTKNYINP</sequence>
<dbReference type="Pfam" id="PF07732">
    <property type="entry name" value="Cu-oxidase_3"/>
    <property type="match status" value="1"/>
</dbReference>
<dbReference type="Gene3D" id="2.60.40.420">
    <property type="entry name" value="Cupredoxins - blue copper proteins"/>
    <property type="match status" value="3"/>
</dbReference>
<evidence type="ECO:0000256" key="5">
    <source>
        <dbReference type="ARBA" id="ARBA00012301"/>
    </source>
</evidence>
<dbReference type="GO" id="GO:0005576">
    <property type="term" value="C:extracellular region"/>
    <property type="evidence" value="ECO:0007669"/>
    <property type="project" value="UniProtKB-SubCell"/>
</dbReference>
<keyword evidence="14" id="KW-0732">Signal</keyword>
<dbReference type="Pfam" id="PF00394">
    <property type="entry name" value="Cu-oxidase"/>
    <property type="match status" value="1"/>
</dbReference>
<dbReference type="GO" id="GO:0008447">
    <property type="term" value="F:L-ascorbate oxidase activity"/>
    <property type="evidence" value="ECO:0007669"/>
    <property type="project" value="UniProtKB-EC"/>
</dbReference>
<keyword evidence="12" id="KW-0325">Glycoprotein</keyword>
<evidence type="ECO:0000256" key="2">
    <source>
        <dbReference type="ARBA" id="ARBA00004613"/>
    </source>
</evidence>
<evidence type="ECO:0000256" key="6">
    <source>
        <dbReference type="ARBA" id="ARBA00022095"/>
    </source>
</evidence>
<evidence type="ECO:0000259" key="15">
    <source>
        <dbReference type="Pfam" id="PF00394"/>
    </source>
</evidence>
<protein>
    <recommendedName>
        <fullName evidence="6">L-ascorbate oxidase</fullName>
        <ecNumber evidence="5">1.10.3.3</ecNumber>
    </recommendedName>
</protein>
<accession>A0A2K2CDN5</accession>